<dbReference type="KEGG" id="elux:BTN50_0523"/>
<keyword evidence="1" id="KW-1133">Transmembrane helix</keyword>
<keyword evidence="3" id="KW-1185">Reference proteome</keyword>
<proteinExistence type="predicted"/>
<keyword evidence="1" id="KW-0472">Membrane</keyword>
<keyword evidence="1" id="KW-0812">Transmembrane</keyword>
<dbReference type="Proteomes" id="UP000218160">
    <property type="component" value="Chromosome 1"/>
</dbReference>
<dbReference type="EMBL" id="CP020660">
    <property type="protein sequence ID" value="ATF09050.1"/>
    <property type="molecule type" value="Genomic_DNA"/>
</dbReference>
<dbReference type="AlphaFoldDB" id="A0A291B7T1"/>
<gene>
    <name evidence="2" type="ORF">BTN50_0523</name>
</gene>
<feature type="transmembrane region" description="Helical" evidence="1">
    <location>
        <begin position="13"/>
        <end position="34"/>
    </location>
</feature>
<evidence type="ECO:0000256" key="1">
    <source>
        <dbReference type="SAM" id="Phobius"/>
    </source>
</evidence>
<accession>A0A291B7T1</accession>
<organism evidence="2 3">
    <name type="scientific">Candidatus Enterovibrio altilux</name>
    <dbReference type="NCBI Taxonomy" id="1927128"/>
    <lineage>
        <taxon>Bacteria</taxon>
        <taxon>Pseudomonadati</taxon>
        <taxon>Pseudomonadota</taxon>
        <taxon>Gammaproteobacteria</taxon>
        <taxon>Vibrionales</taxon>
        <taxon>Vibrionaceae</taxon>
        <taxon>Enterovibrio</taxon>
    </lineage>
</organism>
<sequence>MQSVYLTPLLWRIFSQAGYCNPVGSMSLLVVFLMRNITVLDKEHLW</sequence>
<name>A0A291B7T1_9GAMM</name>
<evidence type="ECO:0000313" key="3">
    <source>
        <dbReference type="Proteomes" id="UP000218160"/>
    </source>
</evidence>
<evidence type="ECO:0000313" key="2">
    <source>
        <dbReference type="EMBL" id="ATF09050.1"/>
    </source>
</evidence>
<protein>
    <submittedName>
        <fullName evidence="2">Uncharacterized protein</fullName>
    </submittedName>
</protein>
<reference evidence="3" key="1">
    <citation type="submission" date="2017-04" db="EMBL/GenBank/DDBJ databases">
        <title>Genome evolution of the luminous symbionts of deep sea anglerfish.</title>
        <authorList>
            <person name="Hendry T.A."/>
        </authorList>
    </citation>
    <scope>NUCLEOTIDE SEQUENCE [LARGE SCALE GENOMIC DNA]</scope>
</reference>